<dbReference type="SMART" id="SM00418">
    <property type="entry name" value="HTH_ARSR"/>
    <property type="match status" value="1"/>
</dbReference>
<dbReference type="AlphaFoldDB" id="A0A1N6E2J3"/>
<gene>
    <name evidence="5" type="ORF">SAMN05443544_1011</name>
</gene>
<evidence type="ECO:0000313" key="5">
    <source>
        <dbReference type="EMBL" id="SIN77236.1"/>
    </source>
</evidence>
<dbReference type="PANTHER" id="PTHR33154:SF33">
    <property type="entry name" value="TRANSCRIPTIONAL REPRESSOR SDPR"/>
    <property type="match status" value="1"/>
</dbReference>
<dbReference type="Pfam" id="PF12840">
    <property type="entry name" value="HTH_20"/>
    <property type="match status" value="1"/>
</dbReference>
<evidence type="ECO:0000313" key="6">
    <source>
        <dbReference type="Proteomes" id="UP000184699"/>
    </source>
</evidence>
<dbReference type="InterPro" id="IPR036388">
    <property type="entry name" value="WH-like_DNA-bd_sf"/>
</dbReference>
<dbReference type="InterPro" id="IPR011991">
    <property type="entry name" value="ArsR-like_HTH"/>
</dbReference>
<keyword evidence="2" id="KW-0238">DNA-binding</keyword>
<dbReference type="CDD" id="cd00090">
    <property type="entry name" value="HTH_ARSR"/>
    <property type="match status" value="1"/>
</dbReference>
<dbReference type="PANTHER" id="PTHR33154">
    <property type="entry name" value="TRANSCRIPTIONAL REGULATOR, ARSR FAMILY"/>
    <property type="match status" value="1"/>
</dbReference>
<accession>A0A1N6E2J3</accession>
<feature type="domain" description="HTH arsR-type" evidence="4">
    <location>
        <begin position="12"/>
        <end position="93"/>
    </location>
</feature>
<evidence type="ECO:0000256" key="1">
    <source>
        <dbReference type="ARBA" id="ARBA00023015"/>
    </source>
</evidence>
<dbReference type="SUPFAM" id="SSF46785">
    <property type="entry name" value="Winged helix' DNA-binding domain"/>
    <property type="match status" value="1"/>
</dbReference>
<dbReference type="RefSeq" id="WP_074259168.1">
    <property type="nucleotide sequence ID" value="NZ_FSRJ01000001.1"/>
</dbReference>
<reference evidence="6" key="1">
    <citation type="submission" date="2016-11" db="EMBL/GenBank/DDBJ databases">
        <authorList>
            <person name="Varghese N."/>
            <person name="Submissions S."/>
        </authorList>
    </citation>
    <scope>NUCLEOTIDE SEQUENCE [LARGE SCALE GENOMIC DNA]</scope>
    <source>
        <strain evidence="6">DSM 8595</strain>
    </source>
</reference>
<evidence type="ECO:0000256" key="3">
    <source>
        <dbReference type="ARBA" id="ARBA00023163"/>
    </source>
</evidence>
<evidence type="ECO:0000259" key="4">
    <source>
        <dbReference type="SMART" id="SM00418"/>
    </source>
</evidence>
<dbReference type="InterPro" id="IPR051081">
    <property type="entry name" value="HTH_MetalResp_TranReg"/>
</dbReference>
<dbReference type="InterPro" id="IPR036390">
    <property type="entry name" value="WH_DNA-bd_sf"/>
</dbReference>
<name>A0A1N6E2J3_9MICO</name>
<sequence length="105" mass="11198">MNPASTAESLSARLAAIASPQRMRIIAVLYAESLHVSELARRLGMSRALLYMHLTKLEEAGFVVGHLEMSDGGKALKFFELVPFAITIDAAALAAAVANDPEAET</sequence>
<evidence type="ECO:0000256" key="2">
    <source>
        <dbReference type="ARBA" id="ARBA00023125"/>
    </source>
</evidence>
<dbReference type="EMBL" id="FSRJ01000001">
    <property type="protein sequence ID" value="SIN77236.1"/>
    <property type="molecule type" value="Genomic_DNA"/>
</dbReference>
<dbReference type="GO" id="GO:0003677">
    <property type="term" value="F:DNA binding"/>
    <property type="evidence" value="ECO:0007669"/>
    <property type="project" value="UniProtKB-KW"/>
</dbReference>
<dbReference type="GO" id="GO:0003700">
    <property type="term" value="F:DNA-binding transcription factor activity"/>
    <property type="evidence" value="ECO:0007669"/>
    <property type="project" value="InterPro"/>
</dbReference>
<dbReference type="Proteomes" id="UP000184699">
    <property type="component" value="Unassembled WGS sequence"/>
</dbReference>
<organism evidence="5 6">
    <name type="scientific">Agromyces cerinus subsp. cerinus</name>
    <dbReference type="NCBI Taxonomy" id="232089"/>
    <lineage>
        <taxon>Bacteria</taxon>
        <taxon>Bacillati</taxon>
        <taxon>Actinomycetota</taxon>
        <taxon>Actinomycetes</taxon>
        <taxon>Micrococcales</taxon>
        <taxon>Microbacteriaceae</taxon>
        <taxon>Agromyces</taxon>
    </lineage>
</organism>
<dbReference type="STRING" id="232089.SAMN05443544_1011"/>
<keyword evidence="3" id="KW-0804">Transcription</keyword>
<proteinExistence type="predicted"/>
<keyword evidence="6" id="KW-1185">Reference proteome</keyword>
<dbReference type="Gene3D" id="1.10.10.10">
    <property type="entry name" value="Winged helix-like DNA-binding domain superfamily/Winged helix DNA-binding domain"/>
    <property type="match status" value="1"/>
</dbReference>
<keyword evidence="1" id="KW-0805">Transcription regulation</keyword>
<dbReference type="InterPro" id="IPR001845">
    <property type="entry name" value="HTH_ArsR_DNA-bd_dom"/>
</dbReference>
<protein>
    <submittedName>
        <fullName evidence="5">Transcriptional regulator, ArsR family</fullName>
    </submittedName>
</protein>